<dbReference type="AlphaFoldDB" id="A0AAE1F4R8"/>
<gene>
    <name evidence="9" type="ORF">Pcinc_027501</name>
</gene>
<feature type="region of interest" description="Disordered" evidence="8">
    <location>
        <begin position="168"/>
        <end position="360"/>
    </location>
</feature>
<feature type="compositionally biased region" description="Basic and acidic residues" evidence="8">
    <location>
        <begin position="743"/>
        <end position="754"/>
    </location>
</feature>
<dbReference type="GO" id="GO:0005732">
    <property type="term" value="C:sno(s)RNA-containing ribonucleoprotein complex"/>
    <property type="evidence" value="ECO:0007669"/>
    <property type="project" value="InterPro"/>
</dbReference>
<dbReference type="PANTHER" id="PTHR17039">
    <property type="entry name" value="U3 SMALL NUCLEOLAR RIBONUCLEOPROTEIN PROTEIN MPP10"/>
    <property type="match status" value="1"/>
</dbReference>
<evidence type="ECO:0000256" key="8">
    <source>
        <dbReference type="SAM" id="MobiDB-lite"/>
    </source>
</evidence>
<proteinExistence type="inferred from homology"/>
<feature type="compositionally biased region" description="Acidic residues" evidence="8">
    <location>
        <begin position="435"/>
        <end position="449"/>
    </location>
</feature>
<name>A0AAE1F4R8_PETCI</name>
<feature type="compositionally biased region" description="Basic and acidic residues" evidence="8">
    <location>
        <begin position="310"/>
        <end position="322"/>
    </location>
</feature>
<keyword evidence="3" id="KW-0698">rRNA processing</keyword>
<evidence type="ECO:0000313" key="10">
    <source>
        <dbReference type="Proteomes" id="UP001286313"/>
    </source>
</evidence>
<dbReference type="Pfam" id="PF04006">
    <property type="entry name" value="Mpp10"/>
    <property type="match status" value="1"/>
</dbReference>
<evidence type="ECO:0000256" key="2">
    <source>
        <dbReference type="ARBA" id="ARBA00022517"/>
    </source>
</evidence>
<feature type="compositionally biased region" description="Basic and acidic residues" evidence="8">
    <location>
        <begin position="816"/>
        <end position="832"/>
    </location>
</feature>
<reference evidence="9" key="1">
    <citation type="submission" date="2023-10" db="EMBL/GenBank/DDBJ databases">
        <title>Genome assemblies of two species of porcelain crab, Petrolisthes cinctipes and Petrolisthes manimaculis (Anomura: Porcellanidae).</title>
        <authorList>
            <person name="Angst P."/>
        </authorList>
    </citation>
    <scope>NUCLEOTIDE SEQUENCE</scope>
    <source>
        <strain evidence="9">PB745_01</strain>
        <tissue evidence="9">Gill</tissue>
    </source>
</reference>
<feature type="compositionally biased region" description="Acidic residues" evidence="8">
    <location>
        <begin position="184"/>
        <end position="239"/>
    </location>
</feature>
<comment type="similarity">
    <text evidence="6">Belongs to the MPP10 family.</text>
</comment>
<keyword evidence="5" id="KW-0687">Ribonucleoprotein</keyword>
<feature type="compositionally biased region" description="Polar residues" evidence="8">
    <location>
        <begin position="279"/>
        <end position="291"/>
    </location>
</feature>
<feature type="compositionally biased region" description="Acidic residues" evidence="8">
    <location>
        <begin position="461"/>
        <end position="471"/>
    </location>
</feature>
<dbReference type="EMBL" id="JAWQEG010003297">
    <property type="protein sequence ID" value="KAK3867001.1"/>
    <property type="molecule type" value="Genomic_DNA"/>
</dbReference>
<dbReference type="GO" id="GO:0034457">
    <property type="term" value="C:Mpp10 complex"/>
    <property type="evidence" value="ECO:0007669"/>
    <property type="project" value="InterPro"/>
</dbReference>
<protein>
    <submittedName>
        <fullName evidence="9">Uncharacterized protein</fullName>
    </submittedName>
</protein>
<dbReference type="GO" id="GO:0032040">
    <property type="term" value="C:small-subunit processome"/>
    <property type="evidence" value="ECO:0007669"/>
    <property type="project" value="TreeGrafter"/>
</dbReference>
<keyword evidence="4" id="KW-0539">Nucleus</keyword>
<feature type="compositionally biased region" description="Acidic residues" evidence="8">
    <location>
        <begin position="250"/>
        <end position="262"/>
    </location>
</feature>
<sequence length="910" mass="103179">MKCKQTKVPVIPSDKKESTLTSALLNLQLDKHTKQQILRNKRGQRNNQCNTKDFTPVKMEDICVTVNKLLKNPENYLRPDFKQEEAWTEHARQVYNFTKHEERKYRLPAPPDAPPSLHHSHQLDPEQIWQLVELQNTTLLAAADDLATLGDTNLCLSVARLSSLAKMGKFTPDTTGQDEGIGASEEDSDVNEDLMEDDLIGSEDEAMNFDEEENEEEYNDGDEDNDDDEEEEDDADLEERLDLNGLDINFDNDTDDEVDNFDEFIAKEGQESDSDEEGPNNNKRQNQTTTESNDNDTSKNKKKNPMTRFDVLHDDQKGSKSEEDSDASDSNDLGAVDGGPDRGRRGGGKGLSQRAFQKTSVDTRFFKLRESEWVADNDAIGDNFEAGPDDEIDMMAEFSDGSVGEEEAMYDAFFDAPQNENMEDGGRKMLSEMLETGEGDSDDEDDDEGGEKMLSDNIFEAGDDSVDEQADEGTAVDGVEERNEDQEDMEKEEGTTQLLGVKKKKERKSRLEIEMEREKAVMAGLEQGNIEEKPWYLRGEALTKNRPEDSALQERLEYDIAARPKPVITEDTTTLVERVILGRVRSKAWDDVERRVKPNIDPTEYKKKLLLDQDKSKKSLAQIYEEEYVKQQEAKKSEEGEEELPEHIEIRERMDSLFSKLDALANFHYTPSVPKTEVKIRSNLPAITLEEATPDTATSATLLAPQEVKEPTKGELVGATERTDTNRKRERRIKKTIQKKRAKEQEKRLSEKVKRASKTGKLGQLDKQTTLQVVQKAVKAGHVKMLEEGAGKGVQSSQSFFKTLQNQKQNQNQTGKKKEPPAKAKPNKDNRQRPSISKLMLYTDTVQQHLLIFIQEVMVSLVTCTNTVVISTTKPKDFHHTYTLSCHSDGNNTTHYRYQSIRETNHSLHS</sequence>
<dbReference type="PANTHER" id="PTHR17039:SF0">
    <property type="entry name" value="U3 SMALL NUCLEOLAR RIBONUCLEOPROTEIN PROTEIN MPP10"/>
    <property type="match status" value="1"/>
</dbReference>
<keyword evidence="2" id="KW-0690">Ribosome biogenesis</keyword>
<accession>A0AAE1F4R8</accession>
<comment type="caution">
    <text evidence="9">The sequence shown here is derived from an EMBL/GenBank/DDBJ whole genome shotgun (WGS) entry which is preliminary data.</text>
</comment>
<keyword evidence="7" id="KW-0175">Coiled coil</keyword>
<comment type="subcellular location">
    <subcellularLocation>
        <location evidence="1">Nucleus</location>
        <location evidence="1">Nucleolus</location>
    </subcellularLocation>
</comment>
<keyword evidence="10" id="KW-1185">Reference proteome</keyword>
<feature type="region of interest" description="Disordered" evidence="8">
    <location>
        <begin position="417"/>
        <end position="494"/>
    </location>
</feature>
<evidence type="ECO:0000256" key="3">
    <source>
        <dbReference type="ARBA" id="ARBA00022552"/>
    </source>
</evidence>
<evidence type="ECO:0000256" key="7">
    <source>
        <dbReference type="SAM" id="Coils"/>
    </source>
</evidence>
<evidence type="ECO:0000256" key="5">
    <source>
        <dbReference type="ARBA" id="ARBA00023274"/>
    </source>
</evidence>
<evidence type="ECO:0000256" key="4">
    <source>
        <dbReference type="ARBA" id="ARBA00023242"/>
    </source>
</evidence>
<evidence type="ECO:0000256" key="1">
    <source>
        <dbReference type="ARBA" id="ARBA00004604"/>
    </source>
</evidence>
<feature type="compositionally biased region" description="Acidic residues" evidence="8">
    <location>
        <begin position="482"/>
        <end position="491"/>
    </location>
</feature>
<feature type="compositionally biased region" description="Low complexity" evidence="8">
    <location>
        <begin position="805"/>
        <end position="814"/>
    </location>
</feature>
<evidence type="ECO:0000313" key="9">
    <source>
        <dbReference type="EMBL" id="KAK3867001.1"/>
    </source>
</evidence>
<dbReference type="InterPro" id="IPR012173">
    <property type="entry name" value="Mpp10"/>
</dbReference>
<feature type="region of interest" description="Disordered" evidence="8">
    <location>
        <begin position="805"/>
        <end position="836"/>
    </location>
</feature>
<dbReference type="Proteomes" id="UP001286313">
    <property type="component" value="Unassembled WGS sequence"/>
</dbReference>
<feature type="coiled-coil region" evidence="7">
    <location>
        <begin position="501"/>
        <end position="528"/>
    </location>
</feature>
<dbReference type="GO" id="GO:0006364">
    <property type="term" value="P:rRNA processing"/>
    <property type="evidence" value="ECO:0007669"/>
    <property type="project" value="UniProtKB-KW"/>
</dbReference>
<evidence type="ECO:0000256" key="6">
    <source>
        <dbReference type="ARBA" id="ARBA00029455"/>
    </source>
</evidence>
<organism evidence="9 10">
    <name type="scientific">Petrolisthes cinctipes</name>
    <name type="common">Flat porcelain crab</name>
    <dbReference type="NCBI Taxonomy" id="88211"/>
    <lineage>
        <taxon>Eukaryota</taxon>
        <taxon>Metazoa</taxon>
        <taxon>Ecdysozoa</taxon>
        <taxon>Arthropoda</taxon>
        <taxon>Crustacea</taxon>
        <taxon>Multicrustacea</taxon>
        <taxon>Malacostraca</taxon>
        <taxon>Eumalacostraca</taxon>
        <taxon>Eucarida</taxon>
        <taxon>Decapoda</taxon>
        <taxon>Pleocyemata</taxon>
        <taxon>Anomura</taxon>
        <taxon>Galatheoidea</taxon>
        <taxon>Porcellanidae</taxon>
        <taxon>Petrolisthes</taxon>
    </lineage>
</organism>
<feature type="region of interest" description="Disordered" evidence="8">
    <location>
        <begin position="734"/>
        <end position="763"/>
    </location>
</feature>